<organism evidence="1 2">
    <name type="scientific">Marinobacter maroccanus</name>
    <dbReference type="NCBI Taxonomy" id="2055143"/>
    <lineage>
        <taxon>Bacteria</taxon>
        <taxon>Pseudomonadati</taxon>
        <taxon>Pseudomonadota</taxon>
        <taxon>Gammaproteobacteria</taxon>
        <taxon>Pseudomonadales</taxon>
        <taxon>Marinobacteraceae</taxon>
        <taxon>Marinobacter</taxon>
    </lineage>
</organism>
<reference evidence="1 2" key="1">
    <citation type="submission" date="2018-01" db="EMBL/GenBank/DDBJ databases">
        <title>Complete genome sequences of the type strains of Marinobacter flavimaris and Marinobacter maroccanus.</title>
        <authorList>
            <person name="Palau M."/>
            <person name="Boujida N."/>
            <person name="Manresa A."/>
            <person name="Minana-Galbis D."/>
        </authorList>
    </citation>
    <scope>NUCLEOTIDE SEQUENCE [LARGE SCALE GENOMIC DNA]</scope>
    <source>
        <strain evidence="1 2">N4</strain>
    </source>
</reference>
<evidence type="ECO:0000313" key="2">
    <source>
        <dbReference type="Proteomes" id="UP000239917"/>
    </source>
</evidence>
<accession>A0A2S5Z6V6</accession>
<evidence type="ECO:0000313" key="1">
    <source>
        <dbReference type="EMBL" id="PPI83058.1"/>
    </source>
</evidence>
<proteinExistence type="predicted"/>
<dbReference type="Proteomes" id="UP000239917">
    <property type="component" value="Unassembled WGS sequence"/>
</dbReference>
<protein>
    <submittedName>
        <fullName evidence="1">Uncharacterized protein</fullName>
    </submittedName>
</protein>
<name>A0A2S5Z6V6_9GAMM</name>
<gene>
    <name evidence="1" type="ORF">KEHDKFFH_16620</name>
</gene>
<dbReference type="EMBL" id="PSSX01000018">
    <property type="protein sequence ID" value="PPI83058.1"/>
    <property type="molecule type" value="Genomic_DNA"/>
</dbReference>
<sequence length="119" mass="13972">MDSFALQQTRWYAAEIIGDEFGADIKSYSPIRVDEIKPKGARKFELQFYHANYPEGVRQKVYELQTLERNENFILARSVSHVPSRWLLIYAITPNWLNRHFGAAIDQRADVDAWLERNV</sequence>
<keyword evidence="2" id="KW-1185">Reference proteome</keyword>
<comment type="caution">
    <text evidence="1">The sequence shown here is derived from an EMBL/GenBank/DDBJ whole genome shotgun (WGS) entry which is preliminary data.</text>
</comment>
<dbReference type="AlphaFoldDB" id="A0A2S5Z6V6"/>